<dbReference type="RefSeq" id="WP_007920425.1">
    <property type="nucleotide sequence ID" value="NZ_ADVG01000004.1"/>
</dbReference>
<proteinExistence type="predicted"/>
<sequence>MQISSNPTPTAFILASALQRKIVAVALRREGVASLQLSQTGVHLLQMCRWGKIAIPHLLIWEWQPKPISLLKAFHEVMPQTHIILYGRHQGREGLQMALTGMLLRLQVGMSIGYLRKPFQQKGCQALLDTLLPERRKENVDSIPCIDWKQLSALPSRFTL</sequence>
<organism evidence="1 2">
    <name type="scientific">Ktedonobacter racemifer DSM 44963</name>
    <dbReference type="NCBI Taxonomy" id="485913"/>
    <lineage>
        <taxon>Bacteria</taxon>
        <taxon>Bacillati</taxon>
        <taxon>Chloroflexota</taxon>
        <taxon>Ktedonobacteria</taxon>
        <taxon>Ktedonobacterales</taxon>
        <taxon>Ktedonobacteraceae</taxon>
        <taxon>Ktedonobacter</taxon>
    </lineage>
</organism>
<keyword evidence="2" id="KW-1185">Reference proteome</keyword>
<accession>D6U0L1</accession>
<protein>
    <submittedName>
        <fullName evidence="1">Uncharacterized protein</fullName>
    </submittedName>
</protein>
<dbReference type="AlphaFoldDB" id="D6U0L1"/>
<evidence type="ECO:0000313" key="2">
    <source>
        <dbReference type="Proteomes" id="UP000004508"/>
    </source>
</evidence>
<dbReference type="STRING" id="485913.Krac_3159"/>
<evidence type="ECO:0000313" key="1">
    <source>
        <dbReference type="EMBL" id="EFH82351.1"/>
    </source>
</evidence>
<name>D6U0L1_KTERA</name>
<dbReference type="Proteomes" id="UP000004508">
    <property type="component" value="Unassembled WGS sequence"/>
</dbReference>
<gene>
    <name evidence="1" type="ORF">Krac_3159</name>
</gene>
<dbReference type="InParanoid" id="D6U0L1"/>
<dbReference type="EMBL" id="ADVG01000004">
    <property type="protein sequence ID" value="EFH82351.1"/>
    <property type="molecule type" value="Genomic_DNA"/>
</dbReference>
<comment type="caution">
    <text evidence="1">The sequence shown here is derived from an EMBL/GenBank/DDBJ whole genome shotgun (WGS) entry which is preliminary data.</text>
</comment>
<reference evidence="1 2" key="1">
    <citation type="journal article" date="2011" name="Stand. Genomic Sci.">
        <title>Non-contiguous finished genome sequence and contextual data of the filamentous soil bacterium Ktedonobacter racemifer type strain (SOSP1-21).</title>
        <authorList>
            <person name="Chang Y.J."/>
            <person name="Land M."/>
            <person name="Hauser L."/>
            <person name="Chertkov O."/>
            <person name="Del Rio T.G."/>
            <person name="Nolan M."/>
            <person name="Copeland A."/>
            <person name="Tice H."/>
            <person name="Cheng J.F."/>
            <person name="Lucas S."/>
            <person name="Han C."/>
            <person name="Goodwin L."/>
            <person name="Pitluck S."/>
            <person name="Ivanova N."/>
            <person name="Ovchinikova G."/>
            <person name="Pati A."/>
            <person name="Chen A."/>
            <person name="Palaniappan K."/>
            <person name="Mavromatis K."/>
            <person name="Liolios K."/>
            <person name="Brettin T."/>
            <person name="Fiebig A."/>
            <person name="Rohde M."/>
            <person name="Abt B."/>
            <person name="Goker M."/>
            <person name="Detter J.C."/>
            <person name="Woyke T."/>
            <person name="Bristow J."/>
            <person name="Eisen J.A."/>
            <person name="Markowitz V."/>
            <person name="Hugenholtz P."/>
            <person name="Kyrpides N.C."/>
            <person name="Klenk H.P."/>
            <person name="Lapidus A."/>
        </authorList>
    </citation>
    <scope>NUCLEOTIDE SEQUENCE [LARGE SCALE GENOMIC DNA]</scope>
    <source>
        <strain evidence="2">DSM 44963</strain>
    </source>
</reference>